<evidence type="ECO:0000256" key="2">
    <source>
        <dbReference type="SAM" id="MobiDB-lite"/>
    </source>
</evidence>
<feature type="region of interest" description="Disordered" evidence="2">
    <location>
        <begin position="1404"/>
        <end position="1469"/>
    </location>
</feature>
<dbReference type="InterPro" id="IPR007577">
    <property type="entry name" value="GlycoTrfase_DXD_sugar-bd_CS"/>
</dbReference>
<proteinExistence type="predicted"/>
<comment type="caution">
    <text evidence="3">The sequence shown here is derived from an EMBL/GenBank/DDBJ whole genome shotgun (WGS) entry which is preliminary data.</text>
</comment>
<evidence type="ECO:0000256" key="1">
    <source>
        <dbReference type="SAM" id="Coils"/>
    </source>
</evidence>
<feature type="coiled-coil region" evidence="1">
    <location>
        <begin position="152"/>
        <end position="181"/>
    </location>
</feature>
<feature type="compositionally biased region" description="Low complexity" evidence="2">
    <location>
        <begin position="520"/>
        <end position="537"/>
    </location>
</feature>
<dbReference type="PANTHER" id="PTHR31834">
    <property type="entry name" value="INITIATION-SPECIFIC ALPHA-1,6-MANNOSYLTRANSFERASE"/>
    <property type="match status" value="1"/>
</dbReference>
<dbReference type="Pfam" id="PF04488">
    <property type="entry name" value="Gly_transf_sug"/>
    <property type="match status" value="1"/>
</dbReference>
<keyword evidence="1" id="KW-0175">Coiled coil</keyword>
<protein>
    <submittedName>
        <fullName evidence="3">Uncharacterized protein</fullName>
    </submittedName>
</protein>
<evidence type="ECO:0000313" key="3">
    <source>
        <dbReference type="EMBL" id="CAK9103848.1"/>
    </source>
</evidence>
<dbReference type="InterPro" id="IPR039367">
    <property type="entry name" value="Och1-like"/>
</dbReference>
<feature type="region of interest" description="Disordered" evidence="2">
    <location>
        <begin position="1642"/>
        <end position="1669"/>
    </location>
</feature>
<sequence length="1669" mass="182262">METGGAAVRAANTSRASLTVALVDSTGYGWLPGQKLGDAAMDFRKCGGVETVASIVSGGSITKAGKKDGANILDQFMQWVLDGGEETHGGDVEVEVGVVPARDSVRGARYEALGVARLACGVPELSKSILETVPGAYGEAKKALHFLPACASESMERVVEAARAELEARRAERRSAGAEGAPASERRSTGGWVAVVICAGWNCNEVENLQEAFVVKQLCETRTWSEFLWACSAHSSKKRAWAKTAQALDLAPPKLFQTNREDHAQAAANKAQFTQGLERHFVGDAECVEDIKSLGGSALLARYESFQQPAHRADLWRYIRLWKEGGSYLDIKMALLQPWSTTLEEIYRVAQSSGQRVAPPTEVQALSQVPHLLLSIGQNRKHIFQGNIWHASAKHPLLARAVGHALGTSQSHLLKRYLLFCEFLWAELRRDLGQDPEKLEGQGKAERDRRGRTCLGEEFPVDGHFMFTTGGTRYAATRAWGWKKGFLPVALGAIATQREEAQSVAQLEPQPGTPAPEAPSAPLLEAPSSSAAPSAEAQQRVAQLQETPSAATEPAAKQGEVPPLESTITPEGLERIMAVATGHSAYEGLTRAEVEIFTVQGLREATRREGYLSCLFCKSRKKQQLLFQGANEVRNHFEGNHGRPQATEAPSPAVAEEIGQAMAVVEQTMEKVGVWAEEDVRARVIAAAAVLPAEPPEPTLLDAALRATGDVADFFRRLTSILGPSIAGNRPMLATALKDAYALPSVLQNVVRQRSAQGATWNDLTRSENVEWAVHDGSEGDPPYALAMCKGESYEYVDRASLYSTILVRLVVDAVEETANSLDAAGRQAVLECICVHFNEAARQQGQPSRLLLALGGARALKFDLDPANIERQYGGAKKRVTKRQEPQSVAQWLRRAVGDALKPQSVAQLRSVSAATENYAADRRPEDFFFPELVGCALRRCEIDDYALTGEANELKLVLYFSDGTSQTRHFISTVGDALEPQSVAAVTENHAADRRPEDLFFFSRQELVGCALRRCEGSGGWASAFLRVAKVISQPAMQRPHLVQFQADLYRYRMAIQLRCDALAALRAMETMMQHFEDMGFTNTANMEVLNRTRDDLADFATFADYLLGQATETLNNWVQWSDEVGVVPPSHAPAMAEAFGGSPKKRRRSGSDGPAGSSREQVTVSKLEEIHRLRARTEVNFSGHVLAADETVQKRDTFVRGACTQREVAGFIAADASCLVQVALWGDVAKKYFESLTKALDEAADGVFPRIEVTACQVTTVKHPEGTSLRRLASTARTTVKLLESTPLTISPSPRVLTTSAADLMHVPQVSCFMGVVSRLEARVFSQEDVGMREIGISVQNGYEVPVMLYGVQSEEEVELRDRVAVWFGEGKPPLANRDDSKGMIWLYGSGYLLALGKTEESDQGVKGPARPFRAAERRSAAAPERARARRRAERRSLTRLGRGTPPRQSAARRGAAPSEPTLLDATSRTSGEIADFFRRLTAVLAPSIAGNRRMLATALKNAQALPCVLQNVVRQRSAWGATWNDLTRPENVEWAAHDGTKRAPAYALAMCKGHSWEYVGKASVYSTILVRLVMDAVEETADALDDVSRRTLLENICVHFNQAAKQQGQPSRLLLALGGARSLKFDLDPADIDRQYGGAKKRVTKRQAESGAPLERSKRALQRFE</sequence>
<feature type="region of interest" description="Disordered" evidence="2">
    <location>
        <begin position="501"/>
        <end position="566"/>
    </location>
</feature>
<feature type="compositionally biased region" description="Polar residues" evidence="2">
    <location>
        <begin position="540"/>
        <end position="550"/>
    </location>
</feature>
<feature type="region of interest" description="Disordered" evidence="2">
    <location>
        <begin position="1135"/>
        <end position="1166"/>
    </location>
</feature>
<dbReference type="EMBL" id="CAXAMN010026539">
    <property type="protein sequence ID" value="CAK9103848.1"/>
    <property type="molecule type" value="Genomic_DNA"/>
</dbReference>
<gene>
    <name evidence="3" type="ORF">CCMP2556_LOCUS48726</name>
</gene>
<reference evidence="3 4" key="1">
    <citation type="submission" date="2024-02" db="EMBL/GenBank/DDBJ databases">
        <authorList>
            <person name="Chen Y."/>
            <person name="Shah S."/>
            <person name="Dougan E. K."/>
            <person name="Thang M."/>
            <person name="Chan C."/>
        </authorList>
    </citation>
    <scope>NUCLEOTIDE SEQUENCE [LARGE SCALE GENOMIC DNA]</scope>
</reference>
<keyword evidence="4" id="KW-1185">Reference proteome</keyword>
<name>A0ABP0RT83_9DINO</name>
<accession>A0ABP0RT83</accession>
<dbReference type="Proteomes" id="UP001642484">
    <property type="component" value="Unassembled WGS sequence"/>
</dbReference>
<dbReference type="Gene3D" id="3.90.550.20">
    <property type="match status" value="1"/>
</dbReference>
<feature type="compositionally biased region" description="Basic and acidic residues" evidence="2">
    <location>
        <begin position="1659"/>
        <end position="1669"/>
    </location>
</feature>
<organism evidence="3 4">
    <name type="scientific">Durusdinium trenchii</name>
    <dbReference type="NCBI Taxonomy" id="1381693"/>
    <lineage>
        <taxon>Eukaryota</taxon>
        <taxon>Sar</taxon>
        <taxon>Alveolata</taxon>
        <taxon>Dinophyceae</taxon>
        <taxon>Suessiales</taxon>
        <taxon>Symbiodiniaceae</taxon>
        <taxon>Durusdinium</taxon>
    </lineage>
</organism>
<evidence type="ECO:0000313" key="4">
    <source>
        <dbReference type="Proteomes" id="UP001642484"/>
    </source>
</evidence>
<dbReference type="PANTHER" id="PTHR31834:SF1">
    <property type="entry name" value="INITIATION-SPECIFIC ALPHA-1,6-MANNOSYLTRANSFERASE"/>
    <property type="match status" value="1"/>
</dbReference>